<evidence type="ECO:0000313" key="2">
    <source>
        <dbReference type="Proteomes" id="UP000247591"/>
    </source>
</evidence>
<proteinExistence type="predicted"/>
<gene>
    <name evidence="1" type="ORF">DFR67_103397</name>
</gene>
<dbReference type="AlphaFoldDB" id="A0A318RRD5"/>
<keyword evidence="2" id="KW-1185">Reference proteome</keyword>
<dbReference type="EMBL" id="QJSP01000003">
    <property type="protein sequence ID" value="PYE19484.1"/>
    <property type="molecule type" value="Genomic_DNA"/>
</dbReference>
<organism evidence="1 2">
    <name type="scientific">Williamsia limnetica</name>
    <dbReference type="NCBI Taxonomy" id="882452"/>
    <lineage>
        <taxon>Bacteria</taxon>
        <taxon>Bacillati</taxon>
        <taxon>Actinomycetota</taxon>
        <taxon>Actinomycetes</taxon>
        <taxon>Mycobacteriales</taxon>
        <taxon>Nocardiaceae</taxon>
        <taxon>Williamsia</taxon>
    </lineage>
</organism>
<accession>A0A318RRD5</accession>
<protein>
    <submittedName>
        <fullName evidence="1">Uncharacterized protein</fullName>
    </submittedName>
</protein>
<dbReference type="Proteomes" id="UP000247591">
    <property type="component" value="Unassembled WGS sequence"/>
</dbReference>
<reference evidence="1 2" key="1">
    <citation type="submission" date="2018-06" db="EMBL/GenBank/DDBJ databases">
        <title>Genomic Encyclopedia of Type Strains, Phase IV (KMG-IV): sequencing the most valuable type-strain genomes for metagenomic binning, comparative biology and taxonomic classification.</title>
        <authorList>
            <person name="Goeker M."/>
        </authorList>
    </citation>
    <scope>NUCLEOTIDE SEQUENCE [LARGE SCALE GENOMIC DNA]</scope>
    <source>
        <strain evidence="1 2">DSM 45521</strain>
    </source>
</reference>
<evidence type="ECO:0000313" key="1">
    <source>
        <dbReference type="EMBL" id="PYE19484.1"/>
    </source>
</evidence>
<name>A0A318RRD5_WILLI</name>
<sequence>MEPDNTAADNPFVIGTTAGLLEADTFTAAEETTT</sequence>
<comment type="caution">
    <text evidence="1">The sequence shown here is derived from an EMBL/GenBank/DDBJ whole genome shotgun (WGS) entry which is preliminary data.</text>
</comment>